<name>A0AB39L464_9MICC</name>
<feature type="region of interest" description="Disordered" evidence="1">
    <location>
        <begin position="29"/>
        <end position="69"/>
    </location>
</feature>
<dbReference type="AlphaFoldDB" id="A0AB39L464"/>
<evidence type="ECO:0000256" key="1">
    <source>
        <dbReference type="SAM" id="MobiDB-lite"/>
    </source>
</evidence>
<proteinExistence type="predicted"/>
<organism evidence="3">
    <name type="scientific">Sinomonas puerhi</name>
    <dbReference type="NCBI Taxonomy" id="3238584"/>
    <lineage>
        <taxon>Bacteria</taxon>
        <taxon>Bacillati</taxon>
        <taxon>Actinomycetota</taxon>
        <taxon>Actinomycetes</taxon>
        <taxon>Micrococcales</taxon>
        <taxon>Micrococcaceae</taxon>
        <taxon>Sinomonas</taxon>
    </lineage>
</organism>
<gene>
    <name evidence="3" type="ORF">AB5L97_18890</name>
</gene>
<feature type="compositionally biased region" description="Low complexity" evidence="1">
    <location>
        <begin position="29"/>
        <end position="51"/>
    </location>
</feature>
<feature type="region of interest" description="Disordered" evidence="1">
    <location>
        <begin position="189"/>
        <end position="219"/>
    </location>
</feature>
<evidence type="ECO:0000313" key="3">
    <source>
        <dbReference type="EMBL" id="XDP45302.1"/>
    </source>
</evidence>
<sequence length="219" mass="21363">MKVTQRIGYAAASAAAVAALIGGGAAVANAATTPSPSATSGGSSSGSSSTHGPGGQHTAASADETSKVTAAVKAKDANANVTKVEKDADGSFDATATSNGSTVRYEVSADYATVTQNTHAGHGMGGGQRTPLSSDELSKVTAAVKAKDANATVKDSWKDSDGSFDVVATSGSTTTKYDVSADYKTVTADTNFGTGGHRMHDGANSGSASGSASSGTTQG</sequence>
<dbReference type="EMBL" id="CP163302">
    <property type="protein sequence ID" value="XDP45302.1"/>
    <property type="molecule type" value="Genomic_DNA"/>
</dbReference>
<reference evidence="3" key="1">
    <citation type="submission" date="2024-07" db="EMBL/GenBank/DDBJ databases">
        <authorList>
            <person name="fu j."/>
        </authorList>
    </citation>
    <scope>NUCLEOTIDE SEQUENCE</scope>
    <source>
        <strain evidence="3">P10A9</strain>
    </source>
</reference>
<protein>
    <recommendedName>
        <fullName evidence="4">YpeB-like protein with protease inhibitory function</fullName>
    </recommendedName>
</protein>
<keyword evidence="2" id="KW-0732">Signal</keyword>
<feature type="compositionally biased region" description="Low complexity" evidence="1">
    <location>
        <begin position="202"/>
        <end position="219"/>
    </location>
</feature>
<feature type="chain" id="PRO_5044197787" description="YpeB-like protein with protease inhibitory function" evidence="2">
    <location>
        <begin position="31"/>
        <end position="219"/>
    </location>
</feature>
<feature type="signal peptide" evidence="2">
    <location>
        <begin position="1"/>
        <end position="30"/>
    </location>
</feature>
<evidence type="ECO:0008006" key="4">
    <source>
        <dbReference type="Google" id="ProtNLM"/>
    </source>
</evidence>
<dbReference type="KEGG" id="spue:AB5L97_18890"/>
<evidence type="ECO:0000256" key="2">
    <source>
        <dbReference type="SAM" id="SignalP"/>
    </source>
</evidence>
<dbReference type="RefSeq" id="WP_369045858.1">
    <property type="nucleotide sequence ID" value="NZ_CP163302.1"/>
</dbReference>
<accession>A0AB39L464</accession>